<gene>
    <name evidence="1" type="primary">ABSGL_13007.1 scaffold 13554</name>
</gene>
<accession>A0A168RTB4</accession>
<evidence type="ECO:0000313" key="1">
    <source>
        <dbReference type="EMBL" id="SAM07366.1"/>
    </source>
</evidence>
<protein>
    <submittedName>
        <fullName evidence="1">Uncharacterized protein</fullName>
    </submittedName>
</protein>
<keyword evidence="2" id="KW-1185">Reference proteome</keyword>
<reference evidence="1" key="1">
    <citation type="submission" date="2016-04" db="EMBL/GenBank/DDBJ databases">
        <authorList>
            <person name="Evans L.H."/>
            <person name="Alamgir A."/>
            <person name="Owens N."/>
            <person name="Weber N.D."/>
            <person name="Virtaneva K."/>
            <person name="Barbian K."/>
            <person name="Babar A."/>
            <person name="Rosenke K."/>
        </authorList>
    </citation>
    <scope>NUCLEOTIDE SEQUENCE [LARGE SCALE GENOMIC DNA]</scope>
    <source>
        <strain evidence="1">CBS 101.48</strain>
    </source>
</reference>
<name>A0A168RTB4_ABSGL</name>
<dbReference type="AlphaFoldDB" id="A0A168RTB4"/>
<proteinExistence type="predicted"/>
<sequence length="106" mass="11286">MLVIAIQPPPGVSYGTGALLPLSSLRSGGLLPKGQRGQLWNWCSGVAPLGATKLQRLLWVSYATGALLPLSSLRSGGLHDGWQRVSYATALKKVNTAYLGQMVIQR</sequence>
<dbReference type="EMBL" id="LT554740">
    <property type="protein sequence ID" value="SAM07366.1"/>
    <property type="molecule type" value="Genomic_DNA"/>
</dbReference>
<dbReference type="Proteomes" id="UP000078561">
    <property type="component" value="Unassembled WGS sequence"/>
</dbReference>
<evidence type="ECO:0000313" key="2">
    <source>
        <dbReference type="Proteomes" id="UP000078561"/>
    </source>
</evidence>
<dbReference type="InParanoid" id="A0A168RTB4"/>
<organism evidence="1">
    <name type="scientific">Absidia glauca</name>
    <name type="common">Pin mould</name>
    <dbReference type="NCBI Taxonomy" id="4829"/>
    <lineage>
        <taxon>Eukaryota</taxon>
        <taxon>Fungi</taxon>
        <taxon>Fungi incertae sedis</taxon>
        <taxon>Mucoromycota</taxon>
        <taxon>Mucoromycotina</taxon>
        <taxon>Mucoromycetes</taxon>
        <taxon>Mucorales</taxon>
        <taxon>Cunninghamellaceae</taxon>
        <taxon>Absidia</taxon>
    </lineage>
</organism>